<sequence length="212" mass="22199">MASHTPTPKTPVITDEIDHATQRAQWLRAAILGANDGLLSTTSLMLGVTAAKDDKWSVILSGMAGAIAGAFSMAVGEFVSVSTQRDIEMAMKSCNAMPLPSPAKSPVMKSMTSVRDHDLPSPVKAATASGLAFIVGSLAPLLSGLLVNTHMARVAVLVGVSSVSLALFGGLGARLGRSPVRESAMRVLVGGWMAMVVTYWLLKPFHRKDGDD</sequence>
<proteinExistence type="predicted"/>
<evidence type="ECO:0000313" key="1">
    <source>
        <dbReference type="EMBL" id="KAH7674022.1"/>
    </source>
</evidence>
<name>A0ACB7VJ30_DIOAL</name>
<keyword evidence="2" id="KW-1185">Reference proteome</keyword>
<accession>A0ACB7VJ30</accession>
<protein>
    <submittedName>
        <fullName evidence="1">Ccc1 family protein</fullName>
    </submittedName>
</protein>
<organism evidence="1 2">
    <name type="scientific">Dioscorea alata</name>
    <name type="common">Purple yam</name>
    <dbReference type="NCBI Taxonomy" id="55571"/>
    <lineage>
        <taxon>Eukaryota</taxon>
        <taxon>Viridiplantae</taxon>
        <taxon>Streptophyta</taxon>
        <taxon>Embryophyta</taxon>
        <taxon>Tracheophyta</taxon>
        <taxon>Spermatophyta</taxon>
        <taxon>Magnoliopsida</taxon>
        <taxon>Liliopsida</taxon>
        <taxon>Dioscoreales</taxon>
        <taxon>Dioscoreaceae</taxon>
        <taxon>Dioscorea</taxon>
    </lineage>
</organism>
<dbReference type="EMBL" id="CM037018">
    <property type="protein sequence ID" value="KAH7674022.1"/>
    <property type="molecule type" value="Genomic_DNA"/>
</dbReference>
<comment type="caution">
    <text evidence="1">The sequence shown here is derived from an EMBL/GenBank/DDBJ whole genome shotgun (WGS) entry which is preliminary data.</text>
</comment>
<gene>
    <name evidence="1" type="ORF">IHE45_08G044000</name>
</gene>
<reference evidence="2" key="1">
    <citation type="journal article" date="2022" name="Nat. Commun.">
        <title>Chromosome evolution and the genetic basis of agronomically important traits in greater yam.</title>
        <authorList>
            <person name="Bredeson J.V."/>
            <person name="Lyons J.B."/>
            <person name="Oniyinde I.O."/>
            <person name="Okereke N.R."/>
            <person name="Kolade O."/>
            <person name="Nnabue I."/>
            <person name="Nwadili C.O."/>
            <person name="Hribova E."/>
            <person name="Parker M."/>
            <person name="Nwogha J."/>
            <person name="Shu S."/>
            <person name="Carlson J."/>
            <person name="Kariba R."/>
            <person name="Muthemba S."/>
            <person name="Knop K."/>
            <person name="Barton G.J."/>
            <person name="Sherwood A.V."/>
            <person name="Lopez-Montes A."/>
            <person name="Asiedu R."/>
            <person name="Jamnadass R."/>
            <person name="Muchugi A."/>
            <person name="Goodstein D."/>
            <person name="Egesi C.N."/>
            <person name="Featherston J."/>
            <person name="Asfaw A."/>
            <person name="Simpson G.G."/>
            <person name="Dolezel J."/>
            <person name="Hendre P.S."/>
            <person name="Van Deynze A."/>
            <person name="Kumar P.L."/>
            <person name="Obidiegwu J.E."/>
            <person name="Bhattacharjee R."/>
            <person name="Rokhsar D.S."/>
        </authorList>
    </citation>
    <scope>NUCLEOTIDE SEQUENCE [LARGE SCALE GENOMIC DNA]</scope>
    <source>
        <strain evidence="2">cv. TDa95/00328</strain>
    </source>
</reference>
<evidence type="ECO:0000313" key="2">
    <source>
        <dbReference type="Proteomes" id="UP000827976"/>
    </source>
</evidence>
<dbReference type="Proteomes" id="UP000827976">
    <property type="component" value="Chromosome 8"/>
</dbReference>